<organism evidence="1 2">
    <name type="scientific">Melastoma candidum</name>
    <dbReference type="NCBI Taxonomy" id="119954"/>
    <lineage>
        <taxon>Eukaryota</taxon>
        <taxon>Viridiplantae</taxon>
        <taxon>Streptophyta</taxon>
        <taxon>Embryophyta</taxon>
        <taxon>Tracheophyta</taxon>
        <taxon>Spermatophyta</taxon>
        <taxon>Magnoliopsida</taxon>
        <taxon>eudicotyledons</taxon>
        <taxon>Gunneridae</taxon>
        <taxon>Pentapetalae</taxon>
        <taxon>rosids</taxon>
        <taxon>malvids</taxon>
        <taxon>Myrtales</taxon>
        <taxon>Melastomataceae</taxon>
        <taxon>Melastomatoideae</taxon>
        <taxon>Melastomateae</taxon>
        <taxon>Melastoma</taxon>
    </lineage>
</organism>
<gene>
    <name evidence="1" type="ORF">MLD38_002263</name>
</gene>
<comment type="caution">
    <text evidence="1">The sequence shown here is derived from an EMBL/GenBank/DDBJ whole genome shotgun (WGS) entry which is preliminary data.</text>
</comment>
<protein>
    <submittedName>
        <fullName evidence="1">Uncharacterized protein</fullName>
    </submittedName>
</protein>
<dbReference type="EMBL" id="CM042880">
    <property type="protein sequence ID" value="KAI4390117.1"/>
    <property type="molecule type" value="Genomic_DNA"/>
</dbReference>
<keyword evidence="2" id="KW-1185">Reference proteome</keyword>
<reference evidence="2" key="1">
    <citation type="journal article" date="2023" name="Front. Plant Sci.">
        <title>Chromosomal-level genome assembly of Melastoma candidum provides insights into trichome evolution.</title>
        <authorList>
            <person name="Zhong Y."/>
            <person name="Wu W."/>
            <person name="Sun C."/>
            <person name="Zou P."/>
            <person name="Liu Y."/>
            <person name="Dai S."/>
            <person name="Zhou R."/>
        </authorList>
    </citation>
    <scope>NUCLEOTIDE SEQUENCE [LARGE SCALE GENOMIC DNA]</scope>
</reference>
<dbReference type="Proteomes" id="UP001057402">
    <property type="component" value="Chromosome 1"/>
</dbReference>
<evidence type="ECO:0000313" key="1">
    <source>
        <dbReference type="EMBL" id="KAI4390117.1"/>
    </source>
</evidence>
<name>A0ACB9SFS1_9MYRT</name>
<proteinExistence type="predicted"/>
<sequence>MLPEASTFPCTANAAGRSVERRFADFHPSVWGDYFLRYSLETYSKNMVDSAEETIQRLVEEVKAMMLTRKLDDPLEKLELIDHVQHLGIDRHFEKEIDEQLAELRDVYPEFANGQNDGNEQLHSAALVFRLLRRQGYNISSEVFNKFKRADGKFRETLTRDKLHQKEVCEILKWWNDWDFPRKTSFARDRIVECYFWSLGVYFEPEFTDARKFLTKGLLALYHEAETELASQGRLYRLPYVVQSMKDLSMGYLAEAKWFFQKYTPTLDEYVVLAFVTTGYALLVTNSFIGMGDGVTEDAFQWVSGNPQMLKAATMVCRFMDDVAGHKFEQKRGHVASAVECYIRQYGGTEQEAEAALNKRVFDAWKDINEALLRPLAIPAPVLTRLLNFTRVMDVLYKDGDSYTHSGTLMKRLIGYLLVDDSFADAMD</sequence>
<accession>A0ACB9SFS1</accession>
<evidence type="ECO:0000313" key="2">
    <source>
        <dbReference type="Proteomes" id="UP001057402"/>
    </source>
</evidence>